<dbReference type="Pfam" id="PF00860">
    <property type="entry name" value="Xan_ur_permease"/>
    <property type="match status" value="1"/>
</dbReference>
<keyword evidence="5 8" id="KW-1133">Transmembrane helix</keyword>
<evidence type="ECO:0000256" key="5">
    <source>
        <dbReference type="ARBA" id="ARBA00022989"/>
    </source>
</evidence>
<feature type="region of interest" description="Disordered" evidence="7">
    <location>
        <begin position="293"/>
        <end position="314"/>
    </location>
</feature>
<name>A0A1B1NGM7_9MICO</name>
<feature type="transmembrane region" description="Helical" evidence="8">
    <location>
        <begin position="235"/>
        <end position="257"/>
    </location>
</feature>
<dbReference type="PANTHER" id="PTHR42810:SF4">
    <property type="entry name" value="URIC ACID TRANSPORTER UACT"/>
    <property type="match status" value="1"/>
</dbReference>
<gene>
    <name evidence="9" type="ORF">SGUI_3179</name>
</gene>
<proteinExistence type="inferred from homology"/>
<dbReference type="PANTHER" id="PTHR42810">
    <property type="entry name" value="PURINE PERMEASE C1399.01C-RELATED"/>
    <property type="match status" value="1"/>
</dbReference>
<feature type="transmembrane region" description="Helical" evidence="8">
    <location>
        <begin position="138"/>
        <end position="160"/>
    </location>
</feature>
<evidence type="ECO:0000256" key="7">
    <source>
        <dbReference type="SAM" id="MobiDB-lite"/>
    </source>
</evidence>
<evidence type="ECO:0000256" key="6">
    <source>
        <dbReference type="ARBA" id="ARBA00023136"/>
    </source>
</evidence>
<accession>A0A1B1NGM7</accession>
<feature type="transmembrane region" description="Helical" evidence="8">
    <location>
        <begin position="201"/>
        <end position="223"/>
    </location>
</feature>
<keyword evidence="3" id="KW-0813">Transport</keyword>
<keyword evidence="4 8" id="KW-0812">Transmembrane</keyword>
<evidence type="ECO:0000256" key="3">
    <source>
        <dbReference type="ARBA" id="ARBA00022448"/>
    </source>
</evidence>
<dbReference type="EMBL" id="CP014989">
    <property type="protein sequence ID" value="ANS80575.1"/>
    <property type="molecule type" value="Genomic_DNA"/>
</dbReference>
<dbReference type="Proteomes" id="UP000092482">
    <property type="component" value="Chromosome"/>
</dbReference>
<dbReference type="AlphaFoldDB" id="A0A1B1NGM7"/>
<feature type="transmembrane region" description="Helical" evidence="8">
    <location>
        <begin position="107"/>
        <end position="129"/>
    </location>
</feature>
<evidence type="ECO:0000256" key="4">
    <source>
        <dbReference type="ARBA" id="ARBA00022692"/>
    </source>
</evidence>
<protein>
    <submittedName>
        <fullName evidence="9">Xanthine permease</fullName>
    </submittedName>
</protein>
<dbReference type="PATRIC" id="fig|1758689.4.peg.3309"/>
<dbReference type="GO" id="GO:0042907">
    <property type="term" value="F:xanthine transmembrane transporter activity"/>
    <property type="evidence" value="ECO:0007669"/>
    <property type="project" value="TreeGrafter"/>
</dbReference>
<dbReference type="KEGG" id="serj:SGUI_3179"/>
<dbReference type="NCBIfam" id="NF037981">
    <property type="entry name" value="NCS2_1"/>
    <property type="match status" value="1"/>
</dbReference>
<keyword evidence="6 8" id="KW-0472">Membrane</keyword>
<evidence type="ECO:0000256" key="1">
    <source>
        <dbReference type="ARBA" id="ARBA00004141"/>
    </source>
</evidence>
<evidence type="ECO:0000256" key="8">
    <source>
        <dbReference type="SAM" id="Phobius"/>
    </source>
</evidence>
<evidence type="ECO:0000256" key="2">
    <source>
        <dbReference type="ARBA" id="ARBA00008821"/>
    </source>
</evidence>
<feature type="transmembrane region" description="Helical" evidence="8">
    <location>
        <begin position="172"/>
        <end position="189"/>
    </location>
</feature>
<feature type="transmembrane region" description="Helical" evidence="8">
    <location>
        <begin position="30"/>
        <end position="49"/>
    </location>
</feature>
<feature type="transmembrane region" description="Helical" evidence="8">
    <location>
        <begin position="56"/>
        <end position="79"/>
    </location>
</feature>
<reference evidence="9 10" key="1">
    <citation type="submission" date="2016-03" db="EMBL/GenBank/DDBJ databases">
        <title>Shallow-sea hydrothermal system.</title>
        <authorList>
            <person name="Tang K."/>
        </authorList>
    </citation>
    <scope>NUCLEOTIDE SEQUENCE [LARGE SCALE GENOMIC DNA]</scope>
    <source>
        <strain evidence="9 10">JLT9</strain>
    </source>
</reference>
<dbReference type="STRING" id="1758689.SGUI_3179"/>
<sequence length="314" mass="32057">MAAGNVGTVRPEDERLGIGASVAYGLQHVLTMYGGIIAVPLIMGGAAGLDAAQTGLLIASCLFVSGLSTILQSVGVPFFGSQLPLVQGVSFASVATMLTILEGGNGLPGVFGAVIAAGALGLIIAPFFARIAHFFPPVVTGVVITTIGLTLLPVAGRWAMGNAVDSPDYGSVANLSLAGFTLLVIVALSKVGLASLSRLSILLAIVLGTVVAALFGMADFSRIGEGSIFAVPQPFVFGAPVFDIAAILSMFIVIIVIMTETMADIIAVGEIVRTKVDSRRIANGLRADMLSTMARRSSTPSPSPPSRRTSGSSR</sequence>
<evidence type="ECO:0000313" key="10">
    <source>
        <dbReference type="Proteomes" id="UP000092482"/>
    </source>
</evidence>
<feature type="compositionally biased region" description="Low complexity" evidence="7">
    <location>
        <begin position="295"/>
        <end position="314"/>
    </location>
</feature>
<keyword evidence="10" id="KW-1185">Reference proteome</keyword>
<dbReference type="GO" id="GO:0005886">
    <property type="term" value="C:plasma membrane"/>
    <property type="evidence" value="ECO:0007669"/>
    <property type="project" value="TreeGrafter"/>
</dbReference>
<comment type="subcellular location">
    <subcellularLocation>
        <location evidence="1">Membrane</location>
        <topology evidence="1">Multi-pass membrane protein</topology>
    </subcellularLocation>
</comment>
<organism evidence="9 10">
    <name type="scientific">Serinicoccus hydrothermalis</name>
    <dbReference type="NCBI Taxonomy" id="1758689"/>
    <lineage>
        <taxon>Bacteria</taxon>
        <taxon>Bacillati</taxon>
        <taxon>Actinomycetota</taxon>
        <taxon>Actinomycetes</taxon>
        <taxon>Micrococcales</taxon>
        <taxon>Ornithinimicrobiaceae</taxon>
        <taxon>Serinicoccus</taxon>
    </lineage>
</organism>
<dbReference type="InterPro" id="IPR006043">
    <property type="entry name" value="NCS2"/>
</dbReference>
<evidence type="ECO:0000313" key="9">
    <source>
        <dbReference type="EMBL" id="ANS80575.1"/>
    </source>
</evidence>
<comment type="similarity">
    <text evidence="2">Belongs to the nucleobase:cation symporter-2 (NCS2) (TC 2.A.40) family.</text>
</comment>